<protein>
    <submittedName>
        <fullName evidence="7">Rhombosortase</fullName>
        <ecNumber evidence="7">3.4.21.-</ecNumber>
    </submittedName>
</protein>
<name>A0A431THN6_9BURK</name>
<dbReference type="Pfam" id="PF01694">
    <property type="entry name" value="Rhomboid"/>
    <property type="match status" value="1"/>
</dbReference>
<evidence type="ECO:0000256" key="4">
    <source>
        <dbReference type="ARBA" id="ARBA00023136"/>
    </source>
</evidence>
<dbReference type="InterPro" id="IPR023826">
    <property type="entry name" value="Rhom-like_SP_proteobac"/>
</dbReference>
<comment type="subcellular location">
    <subcellularLocation>
        <location evidence="1">Membrane</location>
        <topology evidence="1">Multi-pass membrane protein</topology>
    </subcellularLocation>
</comment>
<feature type="domain" description="Peptidase S54 rhomboid" evidence="6">
    <location>
        <begin position="79"/>
        <end position="217"/>
    </location>
</feature>
<evidence type="ECO:0000256" key="3">
    <source>
        <dbReference type="ARBA" id="ARBA00022989"/>
    </source>
</evidence>
<feature type="transmembrane region" description="Helical" evidence="5">
    <location>
        <begin position="42"/>
        <end position="61"/>
    </location>
</feature>
<dbReference type="EC" id="3.4.21.-" evidence="7"/>
<evidence type="ECO:0000313" key="7">
    <source>
        <dbReference type="EMBL" id="RTQ32938.1"/>
    </source>
</evidence>
<feature type="transmembrane region" description="Helical" evidence="5">
    <location>
        <begin position="92"/>
        <end position="112"/>
    </location>
</feature>
<keyword evidence="2 5" id="KW-0812">Transmembrane</keyword>
<dbReference type="AlphaFoldDB" id="A0A431THN6"/>
<dbReference type="Proteomes" id="UP000267418">
    <property type="component" value="Unassembled WGS sequence"/>
</dbReference>
<evidence type="ECO:0000256" key="1">
    <source>
        <dbReference type="ARBA" id="ARBA00004141"/>
    </source>
</evidence>
<evidence type="ECO:0000313" key="8">
    <source>
        <dbReference type="Proteomes" id="UP000267418"/>
    </source>
</evidence>
<sequence>MGLGQNAAKTKKVTEHLRLPHGQFPAPLNRPRAVRPLPQRSFANWLVPIGLACLVLALQAGGEPVYEVLRYERAAVLGGQPWRLLSAHAVHLGWVHCLMNVGGLVLCAAFAAGTLSWRAWATAIVVLALGVGILLLVASSGATNYAGLSGVLYGLFIWVLLPRARRGERVALIVLVAILARIGWQMFHPPAEVQRALIGGEVMVEAHLYGALCALALCLWQGAWTYLRRA</sequence>
<gene>
    <name evidence="7" type="primary">rrtA</name>
    <name evidence="7" type="ORF">EJP69_19765</name>
</gene>
<comment type="caution">
    <text evidence="7">The sequence shown here is derived from an EMBL/GenBank/DDBJ whole genome shotgun (WGS) entry which is preliminary data.</text>
</comment>
<dbReference type="GO" id="GO:0016020">
    <property type="term" value="C:membrane"/>
    <property type="evidence" value="ECO:0007669"/>
    <property type="project" value="UniProtKB-SubCell"/>
</dbReference>
<dbReference type="GO" id="GO:0004252">
    <property type="term" value="F:serine-type endopeptidase activity"/>
    <property type="evidence" value="ECO:0007669"/>
    <property type="project" value="InterPro"/>
</dbReference>
<feature type="transmembrane region" description="Helical" evidence="5">
    <location>
        <begin position="170"/>
        <end position="187"/>
    </location>
</feature>
<organism evidence="7 8">
    <name type="scientific">Variovorax gossypii</name>
    <dbReference type="NCBI Taxonomy" id="1679495"/>
    <lineage>
        <taxon>Bacteria</taxon>
        <taxon>Pseudomonadati</taxon>
        <taxon>Pseudomonadota</taxon>
        <taxon>Betaproteobacteria</taxon>
        <taxon>Burkholderiales</taxon>
        <taxon>Comamonadaceae</taxon>
        <taxon>Variovorax</taxon>
    </lineage>
</organism>
<keyword evidence="8" id="KW-1185">Reference proteome</keyword>
<keyword evidence="7" id="KW-0378">Hydrolase</keyword>
<evidence type="ECO:0000259" key="6">
    <source>
        <dbReference type="Pfam" id="PF01694"/>
    </source>
</evidence>
<dbReference type="Gene3D" id="1.20.1540.10">
    <property type="entry name" value="Rhomboid-like"/>
    <property type="match status" value="1"/>
</dbReference>
<dbReference type="EMBL" id="RXOE01000005">
    <property type="protein sequence ID" value="RTQ32938.1"/>
    <property type="molecule type" value="Genomic_DNA"/>
</dbReference>
<keyword evidence="4 5" id="KW-0472">Membrane</keyword>
<reference evidence="7 8" key="1">
    <citation type="submission" date="2018-12" db="EMBL/GenBank/DDBJ databases">
        <title>The genome of Variovorax gossypii DSM 100435.</title>
        <authorList>
            <person name="Gao J."/>
            <person name="Sun J."/>
        </authorList>
    </citation>
    <scope>NUCLEOTIDE SEQUENCE [LARGE SCALE GENOMIC DNA]</scope>
    <source>
        <strain evidence="7 8">DSM 100435</strain>
    </source>
</reference>
<evidence type="ECO:0000256" key="5">
    <source>
        <dbReference type="SAM" id="Phobius"/>
    </source>
</evidence>
<evidence type="ECO:0000256" key="2">
    <source>
        <dbReference type="ARBA" id="ARBA00022692"/>
    </source>
</evidence>
<proteinExistence type="predicted"/>
<keyword evidence="3 5" id="KW-1133">Transmembrane helix</keyword>
<dbReference type="RefSeq" id="WP_126472194.1">
    <property type="nucleotide sequence ID" value="NZ_RXOE01000005.1"/>
</dbReference>
<accession>A0A431THN6</accession>
<dbReference type="NCBIfam" id="TIGR03902">
    <property type="entry name" value="rhom_GG_sort"/>
    <property type="match status" value="1"/>
</dbReference>
<dbReference type="InterPro" id="IPR022764">
    <property type="entry name" value="Peptidase_S54_rhomboid_dom"/>
</dbReference>
<dbReference type="SUPFAM" id="SSF144091">
    <property type="entry name" value="Rhomboid-like"/>
    <property type="match status" value="1"/>
</dbReference>
<dbReference type="OrthoDB" id="196054at2"/>
<dbReference type="InterPro" id="IPR035952">
    <property type="entry name" value="Rhomboid-like_sf"/>
</dbReference>
<feature type="transmembrane region" description="Helical" evidence="5">
    <location>
        <begin position="144"/>
        <end position="161"/>
    </location>
</feature>
<feature type="transmembrane region" description="Helical" evidence="5">
    <location>
        <begin position="207"/>
        <end position="227"/>
    </location>
</feature>
<feature type="transmembrane region" description="Helical" evidence="5">
    <location>
        <begin position="119"/>
        <end position="138"/>
    </location>
</feature>